<protein>
    <submittedName>
        <fullName evidence="2">Uncharacterized protein</fullName>
    </submittedName>
</protein>
<dbReference type="PATRIC" id="fig|49338.4.peg.1627"/>
<keyword evidence="1" id="KW-0472">Membrane</keyword>
<reference evidence="2" key="1">
    <citation type="submission" date="2014-07" db="EMBL/GenBank/DDBJ databases">
        <authorList>
            <person name="Hornung V.Bastian."/>
        </authorList>
    </citation>
    <scope>NUCLEOTIDE SEQUENCE</scope>
    <source>
        <strain evidence="2">PCE-S</strain>
    </source>
</reference>
<dbReference type="AlphaFoldDB" id="A0A098AZ55"/>
<evidence type="ECO:0000256" key="1">
    <source>
        <dbReference type="SAM" id="Phobius"/>
    </source>
</evidence>
<proteinExistence type="predicted"/>
<feature type="transmembrane region" description="Helical" evidence="1">
    <location>
        <begin position="6"/>
        <end position="29"/>
    </location>
</feature>
<keyword evidence="1" id="KW-0812">Transmembrane</keyword>
<name>A0A098AZ55_DESHA</name>
<feature type="transmembrane region" description="Helical" evidence="1">
    <location>
        <begin position="89"/>
        <end position="109"/>
    </location>
</feature>
<dbReference type="EMBL" id="LK996017">
    <property type="protein sequence ID" value="CDX01397.1"/>
    <property type="molecule type" value="Genomic_DNA"/>
</dbReference>
<dbReference type="RefSeq" id="WP_005816680.1">
    <property type="nucleotide sequence ID" value="NZ_CABKQQ010000060.1"/>
</dbReference>
<accession>A0A098AZ55</accession>
<feature type="transmembrane region" description="Helical" evidence="1">
    <location>
        <begin position="115"/>
        <end position="137"/>
    </location>
</feature>
<gene>
    <name evidence="2" type="ORF">DPCES_1510</name>
</gene>
<organism evidence="2">
    <name type="scientific">Desulfitobacterium hafniense</name>
    <name type="common">Desulfitobacterium frappieri</name>
    <dbReference type="NCBI Taxonomy" id="49338"/>
    <lineage>
        <taxon>Bacteria</taxon>
        <taxon>Bacillati</taxon>
        <taxon>Bacillota</taxon>
        <taxon>Clostridia</taxon>
        <taxon>Eubacteriales</taxon>
        <taxon>Desulfitobacteriaceae</taxon>
        <taxon>Desulfitobacterium</taxon>
    </lineage>
</organism>
<keyword evidence="1" id="KW-1133">Transmembrane helix</keyword>
<evidence type="ECO:0000313" key="2">
    <source>
        <dbReference type="EMBL" id="CDX01397.1"/>
    </source>
</evidence>
<sequence>MTGSTLTILLSFGTGILSLVGLMSIFISMNSQHNVQRSREILWTLAALPYEKNLFHEKGTIGKEVFRSFILYEQIINQKHGFSKIIIQFVQYALGFCILIWTTMGFSLIMSERPLFEKAFIFSGWLLTVSFTLYFILKIFEELKSTSKVGRLPTVEEIVDADRVNLGVSVVTLAAISSCIRMVDSKVYLGFPLPFKNLRINLSFFDSKEGGFPNIGSRLTFKECMSSYTRLDSEKFEILEDDYCWYPVKILDHHQNRHKDILITLEILSQQGLVTAEFYIEEFSGKKDTSLNIYPYSFEERFINRVSTLDPFSINQIKSSKEVKKDGNSCLN</sequence>